<reference evidence="14" key="1">
    <citation type="submission" date="2017-11" db="EMBL/GenBank/DDBJ databases">
        <title>Complete mitochondrial genome of Parastacus brasiliensis.</title>
        <authorList>
            <person name="Tan M.H."/>
            <person name="Gan H.M."/>
            <person name="Lee Y.P."/>
            <person name="Austin C.M."/>
        </authorList>
    </citation>
    <scope>NUCLEOTIDE SEQUENCE</scope>
</reference>
<evidence type="ECO:0000256" key="2">
    <source>
        <dbReference type="ARBA" id="ARBA00008892"/>
    </source>
</evidence>
<proteinExistence type="inferred from homology"/>
<comment type="similarity">
    <text evidence="2 12">Belongs to the ATPase protein 8 family.</text>
</comment>
<evidence type="ECO:0000256" key="5">
    <source>
        <dbReference type="ARBA" id="ARBA00022547"/>
    </source>
</evidence>
<feature type="transmembrane region" description="Helical" evidence="13">
    <location>
        <begin position="6"/>
        <end position="29"/>
    </location>
</feature>
<geneLocation type="mitochondrion" evidence="14"/>
<evidence type="ECO:0000256" key="6">
    <source>
        <dbReference type="ARBA" id="ARBA00022692"/>
    </source>
</evidence>
<keyword evidence="9 12" id="KW-0406">Ion transport</keyword>
<gene>
    <name evidence="14" type="primary">atp8</name>
</gene>
<protein>
    <recommendedName>
        <fullName evidence="12">ATP synthase complex subunit 8</fullName>
    </recommendedName>
</protein>
<dbReference type="AlphaFoldDB" id="A0A411ATN7"/>
<keyword evidence="8 13" id="KW-1133">Transmembrane helix</keyword>
<organism evidence="14">
    <name type="scientific">Parastacus brasiliensis</name>
    <dbReference type="NCBI Taxonomy" id="108041"/>
    <lineage>
        <taxon>Eukaryota</taxon>
        <taxon>Metazoa</taxon>
        <taxon>Ecdysozoa</taxon>
        <taxon>Arthropoda</taxon>
        <taxon>Crustacea</taxon>
        <taxon>Multicrustacea</taxon>
        <taxon>Malacostraca</taxon>
        <taxon>Eumalacostraca</taxon>
        <taxon>Eucarida</taxon>
        <taxon>Decapoda</taxon>
        <taxon>Pleocyemata</taxon>
        <taxon>Astacidea</taxon>
        <taxon>Parastacoidea</taxon>
        <taxon>Parastacidae</taxon>
        <taxon>Parastacus</taxon>
    </lineage>
</organism>
<name>A0A411ATN7_9EUCA</name>
<sequence length="52" mass="6408">MPQMGPLLWLNLFFMFLLGLLFFFVINYFNTPPMKMMTSYSFLSMIEKDWKW</sequence>
<dbReference type="EMBL" id="MG551495">
    <property type="protein sequence ID" value="QAX91389.1"/>
    <property type="molecule type" value="Genomic_DNA"/>
</dbReference>
<dbReference type="GO" id="GO:0045259">
    <property type="term" value="C:proton-transporting ATP synthase complex"/>
    <property type="evidence" value="ECO:0007669"/>
    <property type="project" value="UniProtKB-KW"/>
</dbReference>
<evidence type="ECO:0000256" key="13">
    <source>
        <dbReference type="SAM" id="Phobius"/>
    </source>
</evidence>
<evidence type="ECO:0000256" key="12">
    <source>
        <dbReference type="RuleBase" id="RU003661"/>
    </source>
</evidence>
<evidence type="ECO:0000313" key="14">
    <source>
        <dbReference type="EMBL" id="QAX91389.1"/>
    </source>
</evidence>
<evidence type="ECO:0000256" key="7">
    <source>
        <dbReference type="ARBA" id="ARBA00022781"/>
    </source>
</evidence>
<comment type="subunit">
    <text evidence="3">F-type ATPases have 2 components, CF(1) - the catalytic core - and CF(0) - the membrane proton channel.</text>
</comment>
<keyword evidence="4 12" id="KW-0813">Transport</keyword>
<evidence type="ECO:0000256" key="11">
    <source>
        <dbReference type="ARBA" id="ARBA00023136"/>
    </source>
</evidence>
<keyword evidence="10 12" id="KW-0496">Mitochondrion</keyword>
<evidence type="ECO:0000256" key="4">
    <source>
        <dbReference type="ARBA" id="ARBA00022448"/>
    </source>
</evidence>
<evidence type="ECO:0000256" key="3">
    <source>
        <dbReference type="ARBA" id="ARBA00011291"/>
    </source>
</evidence>
<dbReference type="GO" id="GO:0015986">
    <property type="term" value="P:proton motive force-driven ATP synthesis"/>
    <property type="evidence" value="ECO:0007669"/>
    <property type="project" value="InterPro"/>
</dbReference>
<dbReference type="GO" id="GO:0015078">
    <property type="term" value="F:proton transmembrane transporter activity"/>
    <property type="evidence" value="ECO:0007669"/>
    <property type="project" value="InterPro"/>
</dbReference>
<keyword evidence="11 13" id="KW-0472">Membrane</keyword>
<evidence type="ECO:0000256" key="9">
    <source>
        <dbReference type="ARBA" id="ARBA00023065"/>
    </source>
</evidence>
<accession>A0A411ATN7</accession>
<keyword evidence="6 12" id="KW-0812">Transmembrane</keyword>
<dbReference type="InterPro" id="IPR001421">
    <property type="entry name" value="ATP8_metazoa"/>
</dbReference>
<dbReference type="Pfam" id="PF00895">
    <property type="entry name" value="ATP-synt_8"/>
    <property type="match status" value="1"/>
</dbReference>
<evidence type="ECO:0000256" key="10">
    <source>
        <dbReference type="ARBA" id="ARBA00023128"/>
    </source>
</evidence>
<evidence type="ECO:0000256" key="8">
    <source>
        <dbReference type="ARBA" id="ARBA00022989"/>
    </source>
</evidence>
<keyword evidence="5 12" id="KW-0138">CF(0)</keyword>
<comment type="subcellular location">
    <subcellularLocation>
        <location evidence="1 12">Mitochondrion membrane</location>
        <topology evidence="1 12">Single-pass membrane protein</topology>
    </subcellularLocation>
</comment>
<dbReference type="GO" id="GO:0031966">
    <property type="term" value="C:mitochondrial membrane"/>
    <property type="evidence" value="ECO:0007669"/>
    <property type="project" value="UniProtKB-SubCell"/>
</dbReference>
<keyword evidence="7 12" id="KW-0375">Hydrogen ion transport</keyword>
<evidence type="ECO:0000256" key="1">
    <source>
        <dbReference type="ARBA" id="ARBA00004304"/>
    </source>
</evidence>